<accession>A0A8H7SLP1</accession>
<gene>
    <name evidence="1" type="ORF">INT48_004123</name>
</gene>
<dbReference type="AlphaFoldDB" id="A0A8H7SLP1"/>
<protein>
    <submittedName>
        <fullName evidence="1">Uncharacterized protein</fullName>
    </submittedName>
</protein>
<dbReference type="Proteomes" id="UP000613177">
    <property type="component" value="Unassembled WGS sequence"/>
</dbReference>
<comment type="caution">
    <text evidence="1">The sequence shown here is derived from an EMBL/GenBank/DDBJ whole genome shotgun (WGS) entry which is preliminary data.</text>
</comment>
<dbReference type="EMBL" id="JAEPRE010000120">
    <property type="protein sequence ID" value="KAG2232195.1"/>
    <property type="molecule type" value="Genomic_DNA"/>
</dbReference>
<name>A0A8H7SLP1_9FUNG</name>
<organism evidence="1 2">
    <name type="scientific">Thamnidium elegans</name>
    <dbReference type="NCBI Taxonomy" id="101142"/>
    <lineage>
        <taxon>Eukaryota</taxon>
        <taxon>Fungi</taxon>
        <taxon>Fungi incertae sedis</taxon>
        <taxon>Mucoromycota</taxon>
        <taxon>Mucoromycotina</taxon>
        <taxon>Mucoromycetes</taxon>
        <taxon>Mucorales</taxon>
        <taxon>Mucorineae</taxon>
        <taxon>Mucoraceae</taxon>
        <taxon>Thamnidium</taxon>
    </lineage>
</organism>
<evidence type="ECO:0000313" key="2">
    <source>
        <dbReference type="Proteomes" id="UP000613177"/>
    </source>
</evidence>
<reference evidence="1" key="1">
    <citation type="submission" date="2021-01" db="EMBL/GenBank/DDBJ databases">
        <title>Metabolic potential, ecology and presence of endohyphal bacteria is reflected in genomic diversity of Mucoromycotina.</title>
        <authorList>
            <person name="Muszewska A."/>
            <person name="Okrasinska A."/>
            <person name="Steczkiewicz K."/>
            <person name="Drgas O."/>
            <person name="Orlowska M."/>
            <person name="Perlinska-Lenart U."/>
            <person name="Aleksandrzak-Piekarczyk T."/>
            <person name="Szatraj K."/>
            <person name="Zielenkiewicz U."/>
            <person name="Pilsyk S."/>
            <person name="Malc E."/>
            <person name="Mieczkowski P."/>
            <person name="Kruszewska J.S."/>
            <person name="Biernat P."/>
            <person name="Pawlowska J."/>
        </authorList>
    </citation>
    <scope>NUCLEOTIDE SEQUENCE</scope>
    <source>
        <strain evidence="1">WA0000018081</strain>
    </source>
</reference>
<proteinExistence type="predicted"/>
<sequence>MSKRAVIILRKTVPAIKETMIKLHFGQIYLYFMDGSSDTRIAKCTTGGALIIHGTKDYYHGECIDATGVSNTFMLPKEDA</sequence>
<evidence type="ECO:0000313" key="1">
    <source>
        <dbReference type="EMBL" id="KAG2232195.1"/>
    </source>
</evidence>
<keyword evidence="2" id="KW-1185">Reference proteome</keyword>